<keyword evidence="9" id="KW-1185">Reference proteome</keyword>
<dbReference type="AlphaFoldDB" id="A0A917PX27"/>
<feature type="transmembrane region" description="Helical" evidence="6">
    <location>
        <begin position="178"/>
        <end position="198"/>
    </location>
</feature>
<dbReference type="InterPro" id="IPR020846">
    <property type="entry name" value="MFS_dom"/>
</dbReference>
<gene>
    <name evidence="8" type="ORF">GCM10009304_23150</name>
</gene>
<evidence type="ECO:0000313" key="9">
    <source>
        <dbReference type="Proteomes" id="UP000635983"/>
    </source>
</evidence>
<feature type="transmembrane region" description="Helical" evidence="6">
    <location>
        <begin position="21"/>
        <end position="43"/>
    </location>
</feature>
<dbReference type="Proteomes" id="UP000635983">
    <property type="component" value="Unassembled WGS sequence"/>
</dbReference>
<evidence type="ECO:0000313" key="8">
    <source>
        <dbReference type="EMBL" id="GGJ96645.1"/>
    </source>
</evidence>
<dbReference type="GO" id="GO:0022857">
    <property type="term" value="F:transmembrane transporter activity"/>
    <property type="evidence" value="ECO:0007669"/>
    <property type="project" value="InterPro"/>
</dbReference>
<feature type="transmembrane region" description="Helical" evidence="6">
    <location>
        <begin position="88"/>
        <end position="106"/>
    </location>
</feature>
<feature type="domain" description="Major facilitator superfamily (MFS) profile" evidence="7">
    <location>
        <begin position="21"/>
        <end position="411"/>
    </location>
</feature>
<feature type="transmembrane region" description="Helical" evidence="6">
    <location>
        <begin position="300"/>
        <end position="317"/>
    </location>
</feature>
<dbReference type="PANTHER" id="PTHR23506:SF23">
    <property type="entry name" value="GH10249P"/>
    <property type="match status" value="1"/>
</dbReference>
<dbReference type="Pfam" id="PF07690">
    <property type="entry name" value="MFS_1"/>
    <property type="match status" value="1"/>
</dbReference>
<dbReference type="PROSITE" id="PS50850">
    <property type="entry name" value="MFS"/>
    <property type="match status" value="1"/>
</dbReference>
<proteinExistence type="predicted"/>
<dbReference type="EMBL" id="BMPO01000004">
    <property type="protein sequence ID" value="GGJ96645.1"/>
    <property type="molecule type" value="Genomic_DNA"/>
</dbReference>
<evidence type="ECO:0000256" key="5">
    <source>
        <dbReference type="ARBA" id="ARBA00023136"/>
    </source>
</evidence>
<dbReference type="PANTHER" id="PTHR23506">
    <property type="entry name" value="GH10249P"/>
    <property type="match status" value="1"/>
</dbReference>
<organism evidence="8 9">
    <name type="scientific">Pseudomonas matsuisoli</name>
    <dbReference type="NCBI Taxonomy" id="1515666"/>
    <lineage>
        <taxon>Bacteria</taxon>
        <taxon>Pseudomonadati</taxon>
        <taxon>Pseudomonadota</taxon>
        <taxon>Gammaproteobacteria</taxon>
        <taxon>Pseudomonadales</taxon>
        <taxon>Pseudomonadaceae</taxon>
        <taxon>Pseudomonas</taxon>
    </lineage>
</organism>
<evidence type="ECO:0000256" key="6">
    <source>
        <dbReference type="SAM" id="Phobius"/>
    </source>
</evidence>
<reference evidence="8" key="2">
    <citation type="submission" date="2020-09" db="EMBL/GenBank/DDBJ databases">
        <authorList>
            <person name="Sun Q."/>
            <person name="Ohkuma M."/>
        </authorList>
    </citation>
    <scope>NUCLEOTIDE SEQUENCE</scope>
    <source>
        <strain evidence="8">JCM 30078</strain>
    </source>
</reference>
<feature type="transmembrane region" description="Helical" evidence="6">
    <location>
        <begin position="258"/>
        <end position="279"/>
    </location>
</feature>
<feature type="transmembrane region" description="Helical" evidence="6">
    <location>
        <begin position="387"/>
        <end position="406"/>
    </location>
</feature>
<evidence type="ECO:0000256" key="4">
    <source>
        <dbReference type="ARBA" id="ARBA00022989"/>
    </source>
</evidence>
<reference evidence="8" key="1">
    <citation type="journal article" date="2014" name="Int. J. Syst. Evol. Microbiol.">
        <title>Complete genome sequence of Corynebacterium casei LMG S-19264T (=DSM 44701T), isolated from a smear-ripened cheese.</title>
        <authorList>
            <consortium name="US DOE Joint Genome Institute (JGI-PGF)"/>
            <person name="Walter F."/>
            <person name="Albersmeier A."/>
            <person name="Kalinowski J."/>
            <person name="Ruckert C."/>
        </authorList>
    </citation>
    <scope>NUCLEOTIDE SEQUENCE</scope>
    <source>
        <strain evidence="8">JCM 30078</strain>
    </source>
</reference>
<dbReference type="InterPro" id="IPR036259">
    <property type="entry name" value="MFS_trans_sf"/>
</dbReference>
<feature type="transmembrane region" description="Helical" evidence="6">
    <location>
        <begin position="118"/>
        <end position="139"/>
    </location>
</feature>
<dbReference type="SUPFAM" id="SSF103473">
    <property type="entry name" value="MFS general substrate transporter"/>
    <property type="match status" value="1"/>
</dbReference>
<name>A0A917PX27_9PSED</name>
<protein>
    <submittedName>
        <fullName evidence="8">MFS transporter</fullName>
    </submittedName>
</protein>
<evidence type="ECO:0000259" key="7">
    <source>
        <dbReference type="PROSITE" id="PS50850"/>
    </source>
</evidence>
<keyword evidence="2" id="KW-0813">Transport</keyword>
<dbReference type="PRINTS" id="PR01035">
    <property type="entry name" value="TCRTETA"/>
</dbReference>
<sequence>MANSQPESLTQAARNNKRNRAVIVVALATALSLLGDSMLYIALPVYWQEAGLESLWQVGALLAVNRFVRLPINPLIGYLYRRISLRTGLLAAILLGAISTIGYGFADTFVVWLVLRALWGMAWSLFRIGGLAAVVRCAAENERGRIMGLYNGLYRLGSLAGMLLGGVFVAVWGLPALAWTFGVLSLLGVPLILLGFTLPPSHDEPPSEATQEARLQDTPNREWPVILTGLGIAMLIQGVFASTFSALIEDQFGTSLDLFGFVIGATALSGALQALRWSWEPWLGSRFGHWSDGPRGRRPYLLGALSIGAVGFVPMAVGLPLAAWLVCTLVLLLASTALTTIADASAADTARRVGAIGFMTRYSIAQDLGAASGPILAYLMLNVTGGFTLLYAASGMLLLAMGGFWLKPHGRLTY</sequence>
<dbReference type="Gene3D" id="1.20.1250.20">
    <property type="entry name" value="MFS general substrate transporter like domains"/>
    <property type="match status" value="2"/>
</dbReference>
<keyword evidence="5 6" id="KW-0472">Membrane</keyword>
<dbReference type="InterPro" id="IPR001958">
    <property type="entry name" value="Tet-R_TetA/multi-R_MdtG-like"/>
</dbReference>
<dbReference type="InterPro" id="IPR011701">
    <property type="entry name" value="MFS"/>
</dbReference>
<feature type="transmembrane region" description="Helical" evidence="6">
    <location>
        <begin position="55"/>
        <end position="76"/>
    </location>
</feature>
<comment type="caution">
    <text evidence="8">The sequence shown here is derived from an EMBL/GenBank/DDBJ whole genome shotgun (WGS) entry which is preliminary data.</text>
</comment>
<dbReference type="InterPro" id="IPR050930">
    <property type="entry name" value="MFS_Vesicular_Transporter"/>
</dbReference>
<evidence type="ECO:0000256" key="3">
    <source>
        <dbReference type="ARBA" id="ARBA00022692"/>
    </source>
</evidence>
<accession>A0A917PX27</accession>
<evidence type="ECO:0000256" key="1">
    <source>
        <dbReference type="ARBA" id="ARBA00004141"/>
    </source>
</evidence>
<keyword evidence="4 6" id="KW-1133">Transmembrane helix</keyword>
<comment type="subcellular location">
    <subcellularLocation>
        <location evidence="1">Membrane</location>
        <topology evidence="1">Multi-pass membrane protein</topology>
    </subcellularLocation>
</comment>
<evidence type="ECO:0000256" key="2">
    <source>
        <dbReference type="ARBA" id="ARBA00022448"/>
    </source>
</evidence>
<keyword evidence="3 6" id="KW-0812">Transmembrane</keyword>
<feature type="transmembrane region" description="Helical" evidence="6">
    <location>
        <begin position="223"/>
        <end position="246"/>
    </location>
</feature>
<feature type="transmembrane region" description="Helical" evidence="6">
    <location>
        <begin position="151"/>
        <end position="172"/>
    </location>
</feature>
<dbReference type="GO" id="GO:0016020">
    <property type="term" value="C:membrane"/>
    <property type="evidence" value="ECO:0007669"/>
    <property type="project" value="UniProtKB-SubCell"/>
</dbReference>